<dbReference type="Proteomes" id="UP001219518">
    <property type="component" value="Unassembled WGS sequence"/>
</dbReference>
<keyword evidence="2" id="KW-1185">Reference proteome</keyword>
<accession>A0AAE1HXI2</accession>
<organism evidence="1 2">
    <name type="scientific">Frankliniella fusca</name>
    <dbReference type="NCBI Taxonomy" id="407009"/>
    <lineage>
        <taxon>Eukaryota</taxon>
        <taxon>Metazoa</taxon>
        <taxon>Ecdysozoa</taxon>
        <taxon>Arthropoda</taxon>
        <taxon>Hexapoda</taxon>
        <taxon>Insecta</taxon>
        <taxon>Pterygota</taxon>
        <taxon>Neoptera</taxon>
        <taxon>Paraneoptera</taxon>
        <taxon>Thysanoptera</taxon>
        <taxon>Terebrantia</taxon>
        <taxon>Thripoidea</taxon>
        <taxon>Thripidae</taxon>
        <taxon>Frankliniella</taxon>
    </lineage>
</organism>
<evidence type="ECO:0000313" key="2">
    <source>
        <dbReference type="Proteomes" id="UP001219518"/>
    </source>
</evidence>
<evidence type="ECO:0000313" key="1">
    <source>
        <dbReference type="EMBL" id="KAK3929672.1"/>
    </source>
</evidence>
<reference evidence="1" key="1">
    <citation type="submission" date="2021-07" db="EMBL/GenBank/DDBJ databases">
        <authorList>
            <person name="Catto M.A."/>
            <person name="Jacobson A."/>
            <person name="Kennedy G."/>
            <person name="Labadie P."/>
            <person name="Hunt B.G."/>
            <person name="Srinivasan R."/>
        </authorList>
    </citation>
    <scope>NUCLEOTIDE SEQUENCE</scope>
    <source>
        <strain evidence="1">PL_HMW_Pooled</strain>
        <tissue evidence="1">Head</tissue>
    </source>
</reference>
<dbReference type="PANTHER" id="PTHR10773:SF19">
    <property type="match status" value="1"/>
</dbReference>
<gene>
    <name evidence="1" type="ORF">KUF71_019503</name>
</gene>
<sequence length="536" mass="62763">MEPGCKTFCRICKEKIPVEARAAIFKHFWKLDSVHRKRDFISRSVSTKKPATCSTTPSRAKKSSRRYSLTTIEGPAKKYFVCKTMFIQTLGISDCWVETSLKKCQRGDGQSPDKRGKHKNRLNRVPEGTLASVRRHINMFARVPSNYTRERTKREYLEPHIKSVERMYKIYVTWAKKENIPKIASADMYRKVFNCEFNLGFFMPRKDQCEVCNKWKTAKNHVERREMVQEFATHIANKKLVTKLKKEDKTTASVTKCVACFDLQKVLPCPRSETSLFFYRNKLSLFNFTVFDLRLKEGHCYLWTEVDAHKGANEVGSNLFHFIQTKVEEGVKEFTFWSDAPTGQNRNRMVFSIMYMLAAAKSKLKITHRFLESGHSFSEADSMHARIENEALRKEIFNPEEWMALIEGAKQEGKKYIINKLKNENVSDLHFLVDRQNWDRNTNNEQVLWSKVREVVVDWKSPNTILYRYGFSELLKTVVVKMKDCSEMDLSMFVPPQAYQSRFPLTTKKKNDLKFLCQKKAIPSKYHSTFDEYLAI</sequence>
<dbReference type="PANTHER" id="PTHR10773">
    <property type="entry name" value="DNA-DIRECTED RNA POLYMERASES I, II, AND III SUBUNIT RPABC2"/>
    <property type="match status" value="1"/>
</dbReference>
<comment type="caution">
    <text evidence="1">The sequence shown here is derived from an EMBL/GenBank/DDBJ whole genome shotgun (WGS) entry which is preliminary data.</text>
</comment>
<dbReference type="EMBL" id="JAHWGI010001402">
    <property type="protein sequence ID" value="KAK3929672.1"/>
    <property type="molecule type" value="Genomic_DNA"/>
</dbReference>
<protein>
    <submittedName>
        <fullName evidence="1">Alanine racemase</fullName>
    </submittedName>
</protein>
<dbReference type="AlphaFoldDB" id="A0AAE1HXI2"/>
<proteinExistence type="predicted"/>
<name>A0AAE1HXI2_9NEOP</name>
<reference evidence="1" key="2">
    <citation type="journal article" date="2023" name="BMC Genomics">
        <title>Pest status, molecular evolution, and epigenetic factors derived from the genome assembly of Frankliniella fusca, a thysanopteran phytovirus vector.</title>
        <authorList>
            <person name="Catto M.A."/>
            <person name="Labadie P.E."/>
            <person name="Jacobson A.L."/>
            <person name="Kennedy G.G."/>
            <person name="Srinivasan R."/>
            <person name="Hunt B.G."/>
        </authorList>
    </citation>
    <scope>NUCLEOTIDE SEQUENCE</scope>
    <source>
        <strain evidence="1">PL_HMW_Pooled</strain>
    </source>
</reference>